<evidence type="ECO:0000259" key="5">
    <source>
        <dbReference type="PROSITE" id="PS50157"/>
    </source>
</evidence>
<dbReference type="InterPro" id="IPR036236">
    <property type="entry name" value="Znf_C2H2_sf"/>
</dbReference>
<reference evidence="6 7" key="1">
    <citation type="journal article" date="2002" name="Science">
        <title>The genome sequence of the malaria mosquito Anopheles gambiae.</title>
        <authorList>
            <person name="Holt R.A."/>
            <person name="Subramanian G.M."/>
            <person name="Halpern A."/>
            <person name="Sutton G.G."/>
            <person name="Charlab R."/>
            <person name="Nusskern D.R."/>
            <person name="Wincker P."/>
            <person name="Clark A.G."/>
            <person name="Ribeiro J.M."/>
            <person name="Wides R."/>
            <person name="Salzberg S.L."/>
            <person name="Loftus B."/>
            <person name="Yandell M."/>
            <person name="Majoros W.H."/>
            <person name="Rusch D.B."/>
            <person name="Lai Z."/>
            <person name="Kraft C.L."/>
            <person name="Abril J.F."/>
            <person name="Anthouard V."/>
            <person name="Arensburger P."/>
            <person name="Atkinson P.W."/>
            <person name="Baden H."/>
            <person name="de Berardinis V."/>
            <person name="Baldwin D."/>
            <person name="Benes V."/>
            <person name="Biedler J."/>
            <person name="Blass C."/>
            <person name="Bolanos R."/>
            <person name="Boscus D."/>
            <person name="Barnstead M."/>
            <person name="Cai S."/>
            <person name="Center A."/>
            <person name="Chaturverdi K."/>
            <person name="Christophides G.K."/>
            <person name="Chrystal M.A."/>
            <person name="Clamp M."/>
            <person name="Cravchik A."/>
            <person name="Curwen V."/>
            <person name="Dana A."/>
            <person name="Delcher A."/>
            <person name="Dew I."/>
            <person name="Evans C.A."/>
            <person name="Flanigan M."/>
            <person name="Grundschober-Freimoser A."/>
            <person name="Friedli L."/>
            <person name="Gu Z."/>
            <person name="Guan P."/>
            <person name="Guigo R."/>
            <person name="Hillenmeyer M.E."/>
            <person name="Hladun S.L."/>
            <person name="Hogan J.R."/>
            <person name="Hong Y.S."/>
            <person name="Hoover J."/>
            <person name="Jaillon O."/>
            <person name="Ke Z."/>
            <person name="Kodira C."/>
            <person name="Kokoza E."/>
            <person name="Koutsos A."/>
            <person name="Letunic I."/>
            <person name="Levitsky A."/>
            <person name="Liang Y."/>
            <person name="Lin J.J."/>
            <person name="Lobo N.F."/>
            <person name="Lopez J.R."/>
            <person name="Malek J.A."/>
            <person name="McIntosh T.C."/>
            <person name="Meister S."/>
            <person name="Miller J."/>
            <person name="Mobarry C."/>
            <person name="Mongin E."/>
            <person name="Murphy S.D."/>
            <person name="O'Brochta D.A."/>
            <person name="Pfannkoch C."/>
            <person name="Qi R."/>
            <person name="Regier M.A."/>
            <person name="Remington K."/>
            <person name="Shao H."/>
            <person name="Sharakhova M.V."/>
            <person name="Sitter C.D."/>
            <person name="Shetty J."/>
            <person name="Smith T.J."/>
            <person name="Strong R."/>
            <person name="Sun J."/>
            <person name="Thomasova D."/>
            <person name="Ton L.Q."/>
            <person name="Topalis P."/>
            <person name="Tu Z."/>
            <person name="Unger M.F."/>
            <person name="Walenz B."/>
            <person name="Wang A."/>
            <person name="Wang J."/>
            <person name="Wang M."/>
            <person name="Wang X."/>
            <person name="Woodford K.J."/>
            <person name="Wortman J.R."/>
            <person name="Wu M."/>
            <person name="Yao A."/>
            <person name="Zdobnov E.M."/>
            <person name="Zhang H."/>
            <person name="Zhao Q."/>
            <person name="Zhao S."/>
            <person name="Zhu S.C."/>
            <person name="Zhimulev I."/>
            <person name="Coluzzi M."/>
            <person name="della Torre A."/>
            <person name="Roth C.W."/>
            <person name="Louis C."/>
            <person name="Kalush F."/>
            <person name="Mural R.J."/>
            <person name="Myers E.W."/>
            <person name="Adams M.D."/>
            <person name="Smith H.O."/>
            <person name="Broder S."/>
            <person name="Gardner M.J."/>
            <person name="Fraser C.M."/>
            <person name="Birney E."/>
            <person name="Bork P."/>
            <person name="Brey P.T."/>
            <person name="Venter J.C."/>
            <person name="Weissenbach J."/>
            <person name="Kafatos F.C."/>
            <person name="Collins F.H."/>
            <person name="Hoffman S.L."/>
        </authorList>
    </citation>
    <scope>NUCLEOTIDE SEQUENCE [LARGE SCALE GENOMIC DNA]</scope>
    <source>
        <strain evidence="6 7">PEST</strain>
    </source>
</reference>
<dbReference type="GO" id="GO:0000978">
    <property type="term" value="F:RNA polymerase II cis-regulatory region sequence-specific DNA binding"/>
    <property type="evidence" value="ECO:0000318"/>
    <property type="project" value="GO_Central"/>
</dbReference>
<reference evidence="6" key="3">
    <citation type="submission" date="2020-05" db="UniProtKB">
        <authorList>
            <consortium name="EnsemblMetazoa"/>
        </authorList>
    </citation>
    <scope>IDENTIFICATION</scope>
    <source>
        <strain evidence="6">PEST</strain>
    </source>
</reference>
<dbReference type="EnsemblMetazoa" id="AGAP029273-RA">
    <property type="protein sequence ID" value="AGAP029273-PA"/>
    <property type="gene ID" value="AGAP029273"/>
</dbReference>
<dbReference type="VEuPathDB" id="VectorBase:AGAMI1_015126"/>
<evidence type="ECO:0000313" key="7">
    <source>
        <dbReference type="Proteomes" id="UP000007062"/>
    </source>
</evidence>
<feature type="domain" description="C2H2-type" evidence="5">
    <location>
        <begin position="87"/>
        <end position="111"/>
    </location>
</feature>
<dbReference type="AlphaFoldDB" id="A0A453YZI9"/>
<dbReference type="SUPFAM" id="SSF57667">
    <property type="entry name" value="beta-beta-alpha zinc fingers"/>
    <property type="match status" value="2"/>
</dbReference>
<dbReference type="PANTHER" id="PTHR24379:SF121">
    <property type="entry name" value="C2H2-TYPE DOMAIN-CONTAINING PROTEIN"/>
    <property type="match status" value="1"/>
</dbReference>
<dbReference type="GO" id="GO:0008270">
    <property type="term" value="F:zinc ion binding"/>
    <property type="evidence" value="ECO:0007669"/>
    <property type="project" value="UniProtKB-KW"/>
</dbReference>
<dbReference type="EMBL" id="AAAB01008966">
    <property type="status" value="NOT_ANNOTATED_CDS"/>
    <property type="molecule type" value="Genomic_DNA"/>
</dbReference>
<dbReference type="Proteomes" id="UP000007062">
    <property type="component" value="Chromosome 3L"/>
</dbReference>
<evidence type="ECO:0000256" key="2">
    <source>
        <dbReference type="ARBA" id="ARBA00022737"/>
    </source>
</evidence>
<evidence type="ECO:0000256" key="1">
    <source>
        <dbReference type="ARBA" id="ARBA00022723"/>
    </source>
</evidence>
<keyword evidence="1" id="KW-0479">Metal-binding</keyword>
<protein>
    <recommendedName>
        <fullName evidence="5">C2H2-type domain-containing protein</fullName>
    </recommendedName>
</protein>
<evidence type="ECO:0000313" key="6">
    <source>
        <dbReference type="EnsemblMetazoa" id="AGAP029273-PA"/>
    </source>
</evidence>
<accession>A0A453YZI9</accession>
<feature type="domain" description="C2H2-type" evidence="5">
    <location>
        <begin position="59"/>
        <end position="86"/>
    </location>
</feature>
<dbReference type="InterPro" id="IPR013087">
    <property type="entry name" value="Znf_C2H2_type"/>
</dbReference>
<feature type="domain" description="C2H2-type" evidence="5">
    <location>
        <begin position="31"/>
        <end position="59"/>
    </location>
</feature>
<dbReference type="SMART" id="SM00355">
    <property type="entry name" value="ZnF_C2H2"/>
    <property type="match status" value="5"/>
</dbReference>
<sequence length="168" mass="19340">IKTCEICDIGFTHYSTYRSHMYTQHGIGELHECRVCSRTFPDACVLRKHVKRFHGVQELACPICGKLFKMLDMLKRHQLVHSKEQPFMCSQCPKRFKSDTSRKKHEFTHSGILFGCSLCGKTYRYKYLVNAHIKKEHPLEGGENDAETPPHCEGTTEGESTVIEYGEN</sequence>
<dbReference type="Pfam" id="PF00096">
    <property type="entry name" value="zf-C2H2"/>
    <property type="match status" value="3"/>
</dbReference>
<organism evidence="6 7">
    <name type="scientific">Anopheles gambiae</name>
    <name type="common">African malaria mosquito</name>
    <dbReference type="NCBI Taxonomy" id="7165"/>
    <lineage>
        <taxon>Eukaryota</taxon>
        <taxon>Metazoa</taxon>
        <taxon>Ecdysozoa</taxon>
        <taxon>Arthropoda</taxon>
        <taxon>Hexapoda</taxon>
        <taxon>Insecta</taxon>
        <taxon>Pterygota</taxon>
        <taxon>Neoptera</taxon>
        <taxon>Endopterygota</taxon>
        <taxon>Diptera</taxon>
        <taxon>Nematocera</taxon>
        <taxon>Culicoidea</taxon>
        <taxon>Culicidae</taxon>
        <taxon>Anophelinae</taxon>
        <taxon>Anopheles</taxon>
    </lineage>
</organism>
<keyword evidence="2" id="KW-0677">Repeat</keyword>
<dbReference type="Gene3D" id="3.30.160.60">
    <property type="entry name" value="Classic Zinc Finger"/>
    <property type="match status" value="4"/>
</dbReference>
<dbReference type="GO" id="GO:0006357">
    <property type="term" value="P:regulation of transcription by RNA polymerase II"/>
    <property type="evidence" value="ECO:0000318"/>
    <property type="project" value="GO_Central"/>
</dbReference>
<dbReference type="PANTHER" id="PTHR24379">
    <property type="entry name" value="KRAB AND ZINC FINGER DOMAIN-CONTAINING"/>
    <property type="match status" value="1"/>
</dbReference>
<feature type="domain" description="C2H2-type" evidence="5">
    <location>
        <begin position="114"/>
        <end position="142"/>
    </location>
</feature>
<dbReference type="GO" id="GO:0003700">
    <property type="term" value="F:DNA-binding transcription factor activity"/>
    <property type="evidence" value="ECO:0000318"/>
    <property type="project" value="GO_Central"/>
</dbReference>
<reference evidence="6 7" key="2">
    <citation type="journal article" date="2004" name="Trends Parasitol.">
        <title>The Anopheles gambiae genome: an update.</title>
        <authorList>
            <person name="Mongin E."/>
            <person name="Louis C."/>
            <person name="Holt R.A."/>
            <person name="Birney E."/>
            <person name="Collins F.H."/>
        </authorList>
    </citation>
    <scope>NUCLEOTIDE SEQUENCE [LARGE SCALE GENOMIC DNA]</scope>
    <source>
        <strain evidence="6 7">PEST</strain>
    </source>
</reference>
<keyword evidence="4" id="KW-0862">Zinc</keyword>
<dbReference type="PROSITE" id="PS50157">
    <property type="entry name" value="ZINC_FINGER_C2H2_2"/>
    <property type="match status" value="4"/>
</dbReference>
<evidence type="ECO:0000256" key="4">
    <source>
        <dbReference type="ARBA" id="ARBA00022833"/>
    </source>
</evidence>
<dbReference type="InParanoid" id="A0A453YZI9"/>
<evidence type="ECO:0000256" key="3">
    <source>
        <dbReference type="ARBA" id="ARBA00022771"/>
    </source>
</evidence>
<name>A0A453YZI9_ANOGA</name>
<keyword evidence="3" id="KW-0863">Zinc-finger</keyword>
<dbReference type="PROSITE" id="PS00028">
    <property type="entry name" value="ZINC_FINGER_C2H2_1"/>
    <property type="match status" value="4"/>
</dbReference>
<proteinExistence type="predicted"/>
<keyword evidence="7" id="KW-1185">Reference proteome</keyword>
<dbReference type="VEuPathDB" id="VectorBase:AGAP029273"/>